<feature type="region of interest" description="Disordered" evidence="1">
    <location>
        <begin position="319"/>
        <end position="338"/>
    </location>
</feature>
<evidence type="ECO:0000313" key="2">
    <source>
        <dbReference type="EMBL" id="RMI41599.1"/>
    </source>
</evidence>
<name>A0A3M2LVU9_9ACTN</name>
<gene>
    <name evidence="2" type="ORF">EBO15_22640</name>
</gene>
<dbReference type="EMBL" id="RFFG01000041">
    <property type="protein sequence ID" value="RMI41599.1"/>
    <property type="molecule type" value="Genomic_DNA"/>
</dbReference>
<comment type="caution">
    <text evidence="2">The sequence shown here is derived from an EMBL/GenBank/DDBJ whole genome shotgun (WGS) entry which is preliminary data.</text>
</comment>
<dbReference type="AlphaFoldDB" id="A0A3M2LVU9"/>
<protein>
    <submittedName>
        <fullName evidence="2">Uncharacterized protein</fullName>
    </submittedName>
</protein>
<keyword evidence="3" id="KW-1185">Reference proteome</keyword>
<reference evidence="2 3" key="1">
    <citation type="submission" date="2018-10" db="EMBL/GenBank/DDBJ databases">
        <title>Isolation from soil.</title>
        <authorList>
            <person name="Hu J."/>
        </authorList>
    </citation>
    <scope>NUCLEOTIDE SEQUENCE [LARGE SCALE GENOMIC DNA]</scope>
    <source>
        <strain evidence="2 3">NEAU-Ht49</strain>
    </source>
</reference>
<accession>A0A3M2LVU9</accession>
<organism evidence="2 3">
    <name type="scientific">Actinomadura harenae</name>
    <dbReference type="NCBI Taxonomy" id="2483351"/>
    <lineage>
        <taxon>Bacteria</taxon>
        <taxon>Bacillati</taxon>
        <taxon>Actinomycetota</taxon>
        <taxon>Actinomycetes</taxon>
        <taxon>Streptosporangiales</taxon>
        <taxon>Thermomonosporaceae</taxon>
        <taxon>Actinomadura</taxon>
    </lineage>
</organism>
<evidence type="ECO:0000313" key="3">
    <source>
        <dbReference type="Proteomes" id="UP000282674"/>
    </source>
</evidence>
<proteinExistence type="predicted"/>
<dbReference type="Proteomes" id="UP000282674">
    <property type="component" value="Unassembled WGS sequence"/>
</dbReference>
<sequence length="373" mass="41843">MPARIGRHDVLVEKGFIGTFVYRIHGERVLVVHANKGYRDDVVAALLDAVDDLADDRDPANASIVRLRPIEVPGFPLDRAVFLGPGNTTFFKDGPLAERGMQVIPVHRSEAADGEEYEAFWPGVIGKNLSIRHYDWTREPSPRVDVLRLDSGKGGPFRHNRNSRRSSKPGLTRAQLVFEHDLPVLPDGVRVSLRDMRGHDLRVHREWDRLRGTLQIPGRDEPVDVDVPRLSAPAAFGPLFAGADFEPAMFETRTPPEHMLMMRVRDAERRRDDDGDHPASLDECLRWLDALAPTDGNHLVLTGRSDGVVQMRWEGPGEPRLWLETPEPAHRHSRGRHVTRDEATAMIEALARDDRVAVDDLGDLETASWGTSV</sequence>
<evidence type="ECO:0000256" key="1">
    <source>
        <dbReference type="SAM" id="MobiDB-lite"/>
    </source>
</evidence>